<sequence length="306" mass="34723">MKENHPLDFLTDWFNARWAPQMGSIDGHDVSFLAALFGQHEPRQIVEIGCASGLSTSVLAMLAQRNGSASIASFDTAHQFYGDRSKPLGYLLNEALPHPDVSVQLFPGCDSLDVAEKIKEPIDLCFIDALHKHPWPLVDTMVMLPLMKPGGIIVHHDLHMFLNKGHFATGPKVLHDRVPPKMQLNFRDLVDRNSHGRLLTRPFANNIYAFRVPQDIRSLAEKLSLGFCIGWDVNEQKVNWVHQDFALALRSIMKENYDPQVLQNFNVGYSRYRSLGSQQQVQTPPLQAEISLPRRAWRKLCRTIRA</sequence>
<dbReference type="EMBL" id="JAMFMB010000008">
    <property type="protein sequence ID" value="MCL6283608.1"/>
    <property type="molecule type" value="Genomic_DNA"/>
</dbReference>
<dbReference type="Proteomes" id="UP001203880">
    <property type="component" value="Unassembled WGS sequence"/>
</dbReference>
<dbReference type="GO" id="GO:0008168">
    <property type="term" value="F:methyltransferase activity"/>
    <property type="evidence" value="ECO:0007669"/>
    <property type="project" value="UniProtKB-KW"/>
</dbReference>
<reference evidence="1" key="1">
    <citation type="submission" date="2022-05" db="EMBL/GenBank/DDBJ databases">
        <authorList>
            <person name="Park J.-S."/>
        </authorList>
    </citation>
    <scope>NUCLEOTIDE SEQUENCE</scope>
    <source>
        <strain evidence="1">2012CJ41-6</strain>
    </source>
</reference>
<evidence type="ECO:0000313" key="2">
    <source>
        <dbReference type="Proteomes" id="UP001203880"/>
    </source>
</evidence>
<dbReference type="GO" id="GO:0032259">
    <property type="term" value="P:methylation"/>
    <property type="evidence" value="ECO:0007669"/>
    <property type="project" value="UniProtKB-KW"/>
</dbReference>
<keyword evidence="1" id="KW-0489">Methyltransferase</keyword>
<comment type="caution">
    <text evidence="1">The sequence shown here is derived from an EMBL/GenBank/DDBJ whole genome shotgun (WGS) entry which is preliminary data.</text>
</comment>
<dbReference type="Pfam" id="PF13578">
    <property type="entry name" value="Methyltransf_24"/>
    <property type="match status" value="1"/>
</dbReference>
<organism evidence="1 2">
    <name type="scientific">Ruegeria spongiae</name>
    <dbReference type="NCBI Taxonomy" id="2942209"/>
    <lineage>
        <taxon>Bacteria</taxon>
        <taxon>Pseudomonadati</taxon>
        <taxon>Pseudomonadota</taxon>
        <taxon>Alphaproteobacteria</taxon>
        <taxon>Rhodobacterales</taxon>
        <taxon>Roseobacteraceae</taxon>
        <taxon>Ruegeria</taxon>
    </lineage>
</organism>
<accession>A0ABT0Q1E3</accession>
<dbReference type="InterPro" id="IPR029063">
    <property type="entry name" value="SAM-dependent_MTases_sf"/>
</dbReference>
<gene>
    <name evidence="1" type="ORF">M3P21_08660</name>
</gene>
<protein>
    <submittedName>
        <fullName evidence="1">Class I SAM-dependent methyltransferase</fullName>
    </submittedName>
</protein>
<dbReference type="SUPFAM" id="SSF53335">
    <property type="entry name" value="S-adenosyl-L-methionine-dependent methyltransferases"/>
    <property type="match status" value="1"/>
</dbReference>
<dbReference type="Gene3D" id="3.40.50.150">
    <property type="entry name" value="Vaccinia Virus protein VP39"/>
    <property type="match status" value="1"/>
</dbReference>
<keyword evidence="1" id="KW-0808">Transferase</keyword>
<proteinExistence type="predicted"/>
<keyword evidence="2" id="KW-1185">Reference proteome</keyword>
<dbReference type="RefSeq" id="WP_249708985.1">
    <property type="nucleotide sequence ID" value="NZ_JAMFMB010000008.1"/>
</dbReference>
<name>A0ABT0Q1E3_9RHOB</name>
<evidence type="ECO:0000313" key="1">
    <source>
        <dbReference type="EMBL" id="MCL6283608.1"/>
    </source>
</evidence>